<dbReference type="Pfam" id="PF00296">
    <property type="entry name" value="Bac_luciferase"/>
    <property type="match status" value="1"/>
</dbReference>
<sequence length="314" mass="34144">MLRFGVHSGQQYSTFADCLELWQRAEELGLDWVSVFDHYRPPLGGPDGPCFDGPSLLAALAARTSRVRCAILVSAVTWRHPATAAAIAATIDHVSSGRLEFGLGAAGPDLAYEQYGLPFPGAGVRLDMLEEACQVMRGLWGGGPFTFHGEHYRLTDARLSPRPVQERLPLVIGGGGERRTLRVAARHADVWNTLAGDLAGYRRKVGLLAGYCAEEGRPPADIRQSLTFRAVLAATPADVERRRAERLALLPAGSPDLAEYLTFGTPEQCVEDLLGYAALGVRDFLLGCRPPLDWETIELFASRVVPAVRARVEN</sequence>
<keyword evidence="4 6" id="KW-0503">Monooxygenase</keyword>
<dbReference type="InterPro" id="IPR011251">
    <property type="entry name" value="Luciferase-like_dom"/>
</dbReference>
<organism evidence="6 7">
    <name type="scientific">Nonomuraea jiangxiensis</name>
    <dbReference type="NCBI Taxonomy" id="633440"/>
    <lineage>
        <taxon>Bacteria</taxon>
        <taxon>Bacillati</taxon>
        <taxon>Actinomycetota</taxon>
        <taxon>Actinomycetes</taxon>
        <taxon>Streptosporangiales</taxon>
        <taxon>Streptosporangiaceae</taxon>
        <taxon>Nonomuraea</taxon>
    </lineage>
</organism>
<dbReference type="AlphaFoldDB" id="A0A1G8EM20"/>
<dbReference type="SUPFAM" id="SSF51679">
    <property type="entry name" value="Bacterial luciferase-like"/>
    <property type="match status" value="1"/>
</dbReference>
<evidence type="ECO:0000313" key="6">
    <source>
        <dbReference type="EMBL" id="SDH70945.1"/>
    </source>
</evidence>
<evidence type="ECO:0000313" key="7">
    <source>
        <dbReference type="Proteomes" id="UP000199202"/>
    </source>
</evidence>
<gene>
    <name evidence="6" type="ORF">SAMN05421869_10334</name>
</gene>
<evidence type="ECO:0000259" key="5">
    <source>
        <dbReference type="Pfam" id="PF00296"/>
    </source>
</evidence>
<dbReference type="RefSeq" id="WP_090930467.1">
    <property type="nucleotide sequence ID" value="NZ_FNDJ01000003.1"/>
</dbReference>
<proteinExistence type="predicted"/>
<evidence type="ECO:0000256" key="3">
    <source>
        <dbReference type="ARBA" id="ARBA00023002"/>
    </source>
</evidence>
<dbReference type="STRING" id="633440.SAMN05421869_10334"/>
<dbReference type="OrthoDB" id="143323at2"/>
<feature type="domain" description="Luciferase-like" evidence="5">
    <location>
        <begin position="8"/>
        <end position="244"/>
    </location>
</feature>
<evidence type="ECO:0000256" key="2">
    <source>
        <dbReference type="ARBA" id="ARBA00022643"/>
    </source>
</evidence>
<dbReference type="Gene3D" id="3.20.20.30">
    <property type="entry name" value="Luciferase-like domain"/>
    <property type="match status" value="1"/>
</dbReference>
<dbReference type="PANTHER" id="PTHR42847:SF4">
    <property type="entry name" value="ALKANESULFONATE MONOOXYGENASE-RELATED"/>
    <property type="match status" value="1"/>
</dbReference>
<protein>
    <submittedName>
        <fullName evidence="6">Flavin-dependent oxidoreductase, luciferase family (Includes alkanesulfonate monooxygenase SsuD and methylene tetrahydromethanopterin reductase)</fullName>
    </submittedName>
</protein>
<dbReference type="GO" id="GO:0046306">
    <property type="term" value="P:alkanesulfonate catabolic process"/>
    <property type="evidence" value="ECO:0007669"/>
    <property type="project" value="TreeGrafter"/>
</dbReference>
<evidence type="ECO:0000256" key="1">
    <source>
        <dbReference type="ARBA" id="ARBA00022630"/>
    </source>
</evidence>
<reference evidence="6 7" key="1">
    <citation type="submission" date="2016-10" db="EMBL/GenBank/DDBJ databases">
        <authorList>
            <person name="de Groot N.N."/>
        </authorList>
    </citation>
    <scope>NUCLEOTIDE SEQUENCE [LARGE SCALE GENOMIC DNA]</scope>
    <source>
        <strain evidence="6 7">CGMCC 4.6533</strain>
    </source>
</reference>
<dbReference type="EMBL" id="FNDJ01000003">
    <property type="protein sequence ID" value="SDH70945.1"/>
    <property type="molecule type" value="Genomic_DNA"/>
</dbReference>
<dbReference type="InterPro" id="IPR050172">
    <property type="entry name" value="SsuD_RutA_monooxygenase"/>
</dbReference>
<name>A0A1G8EM20_9ACTN</name>
<dbReference type="InterPro" id="IPR036661">
    <property type="entry name" value="Luciferase-like_sf"/>
</dbReference>
<dbReference type="PANTHER" id="PTHR42847">
    <property type="entry name" value="ALKANESULFONATE MONOOXYGENASE"/>
    <property type="match status" value="1"/>
</dbReference>
<keyword evidence="2" id="KW-0288">FMN</keyword>
<keyword evidence="7" id="KW-1185">Reference proteome</keyword>
<dbReference type="Proteomes" id="UP000199202">
    <property type="component" value="Unassembled WGS sequence"/>
</dbReference>
<keyword evidence="1" id="KW-0285">Flavoprotein</keyword>
<dbReference type="GO" id="GO:0008726">
    <property type="term" value="F:alkanesulfonate monooxygenase activity"/>
    <property type="evidence" value="ECO:0007669"/>
    <property type="project" value="TreeGrafter"/>
</dbReference>
<accession>A0A1G8EM20</accession>
<evidence type="ECO:0000256" key="4">
    <source>
        <dbReference type="ARBA" id="ARBA00023033"/>
    </source>
</evidence>
<keyword evidence="3" id="KW-0560">Oxidoreductase</keyword>